<gene>
    <name evidence="1" type="ORF">GTG28_04790</name>
</gene>
<evidence type="ECO:0000313" key="2">
    <source>
        <dbReference type="Proteomes" id="UP000478571"/>
    </source>
</evidence>
<comment type="caution">
    <text evidence="1">The sequence shown here is derived from an EMBL/GenBank/DDBJ whole genome shotgun (WGS) entry which is preliminary data.</text>
</comment>
<dbReference type="AlphaFoldDB" id="A0A6L8LR28"/>
<organism evidence="1 2">
    <name type="scientific">Vibrio tetraodonis subsp. pristinus</name>
    <dbReference type="NCBI Taxonomy" id="2695891"/>
    <lineage>
        <taxon>Bacteria</taxon>
        <taxon>Pseudomonadati</taxon>
        <taxon>Pseudomonadota</taxon>
        <taxon>Gammaproteobacteria</taxon>
        <taxon>Vibrionales</taxon>
        <taxon>Vibrionaceae</taxon>
        <taxon>Vibrio</taxon>
    </lineage>
</organism>
<accession>A0A6L8LR28</accession>
<sequence>MSVTRQPLTFETLISESPTQPNQDKLNVFSEHCQKMLLRVIELNATTPHTISLDVHGDSADLYWFNNDGHKLERPSYSDPLKSVVYTWQSIEEINQFFLEANIGLDLLEAETKAA</sequence>
<proteinExistence type="predicted"/>
<dbReference type="EMBL" id="WWEU01000001">
    <property type="protein sequence ID" value="MYM58534.1"/>
    <property type="molecule type" value="Genomic_DNA"/>
</dbReference>
<reference evidence="1 2" key="1">
    <citation type="submission" date="2020-01" db="EMBL/GenBank/DDBJ databases">
        <title>Draft Genome Sequence of Vibrio sp. strain OCN044, Isolated from a Healthy Coral at Palmyra Atoll.</title>
        <authorList>
            <person name="Videau P."/>
            <person name="Loughran R."/>
            <person name="Esquivel A."/>
            <person name="Deadmond M."/>
            <person name="Paddock B.E."/>
            <person name="Saw J.H."/>
            <person name="Ushijima B."/>
        </authorList>
    </citation>
    <scope>NUCLEOTIDE SEQUENCE [LARGE SCALE GENOMIC DNA]</scope>
    <source>
        <strain evidence="1 2">OCN044</strain>
    </source>
</reference>
<keyword evidence="2" id="KW-1185">Reference proteome</keyword>
<dbReference type="RefSeq" id="WP_160927452.1">
    <property type="nucleotide sequence ID" value="NZ_WWEU01000001.1"/>
</dbReference>
<dbReference type="Proteomes" id="UP000478571">
    <property type="component" value="Unassembled WGS sequence"/>
</dbReference>
<name>A0A6L8LR28_9VIBR</name>
<protein>
    <submittedName>
        <fullName evidence="1">Uncharacterized protein</fullName>
    </submittedName>
</protein>
<evidence type="ECO:0000313" key="1">
    <source>
        <dbReference type="EMBL" id="MYM58534.1"/>
    </source>
</evidence>